<dbReference type="AlphaFoldDB" id="A0A942YEF4"/>
<evidence type="ECO:0000313" key="3">
    <source>
        <dbReference type="Proteomes" id="UP000681414"/>
    </source>
</evidence>
<dbReference type="Proteomes" id="UP000681414">
    <property type="component" value="Unassembled WGS sequence"/>
</dbReference>
<accession>A0A942YEF4</accession>
<keyword evidence="1" id="KW-1133">Transmembrane helix</keyword>
<keyword evidence="1" id="KW-0472">Membrane</keyword>
<evidence type="ECO:0000256" key="1">
    <source>
        <dbReference type="SAM" id="Phobius"/>
    </source>
</evidence>
<proteinExistence type="predicted"/>
<protein>
    <submittedName>
        <fullName evidence="2">YlaH-like family protein</fullName>
    </submittedName>
</protein>
<dbReference type="EMBL" id="JAGYPG010000001">
    <property type="protein sequence ID" value="MBS4193848.1"/>
    <property type="molecule type" value="Genomic_DNA"/>
</dbReference>
<feature type="transmembrane region" description="Helical" evidence="1">
    <location>
        <begin position="43"/>
        <end position="60"/>
    </location>
</feature>
<dbReference type="InterPro" id="IPR025620">
    <property type="entry name" value="YlaH"/>
</dbReference>
<keyword evidence="1" id="KW-0812">Transmembrane</keyword>
<gene>
    <name evidence="2" type="ORF">KHA97_02020</name>
</gene>
<name>A0A942YEF4_9BACI</name>
<sequence>MNLLHIGDFILALTTSDLRAINNFSPTLRFFYELTNSASAANWLLWLTITGLAILVYKLGFAKKLPLMKSAIIYLFLIVGCLFLTFLAIFLPITEGLMVAALILIIYKIRLNREKKAGTFNKS</sequence>
<dbReference type="RefSeq" id="WP_213123084.1">
    <property type="nucleotide sequence ID" value="NZ_JAGYPG010000001.1"/>
</dbReference>
<dbReference type="Pfam" id="PF14036">
    <property type="entry name" value="YlaH"/>
    <property type="match status" value="1"/>
</dbReference>
<keyword evidence="3" id="KW-1185">Reference proteome</keyword>
<evidence type="ECO:0000313" key="2">
    <source>
        <dbReference type="EMBL" id="MBS4193848.1"/>
    </source>
</evidence>
<comment type="caution">
    <text evidence="2">The sequence shown here is derived from an EMBL/GenBank/DDBJ whole genome shotgun (WGS) entry which is preliminary data.</text>
</comment>
<organism evidence="2 3">
    <name type="scientific">Lederbergia citri</name>
    <dbReference type="NCBI Taxonomy" id="2833580"/>
    <lineage>
        <taxon>Bacteria</taxon>
        <taxon>Bacillati</taxon>
        <taxon>Bacillota</taxon>
        <taxon>Bacilli</taxon>
        <taxon>Bacillales</taxon>
        <taxon>Bacillaceae</taxon>
        <taxon>Lederbergia</taxon>
    </lineage>
</organism>
<reference evidence="2 3" key="1">
    <citation type="submission" date="2021-05" db="EMBL/GenBank/DDBJ databases">
        <title>Novel Bacillus species.</title>
        <authorList>
            <person name="Liu G."/>
        </authorList>
    </citation>
    <scope>NUCLEOTIDE SEQUENCE [LARGE SCALE GENOMIC DNA]</scope>
    <source>
        <strain evidence="3">FJAT-49780</strain>
    </source>
</reference>
<feature type="transmembrane region" description="Helical" evidence="1">
    <location>
        <begin position="72"/>
        <end position="91"/>
    </location>
</feature>